<keyword evidence="2" id="KW-0547">Nucleotide-binding</keyword>
<reference evidence="4 5" key="1">
    <citation type="journal article" date="2014" name="Mol. Biol. Evol.">
        <title>Massive expansion of Ubiquitination-related gene families within the Chlamydiae.</title>
        <authorList>
            <person name="Domman D."/>
            <person name="Collingro A."/>
            <person name="Lagkouvardos I."/>
            <person name="Gehre L."/>
            <person name="Weinmaier T."/>
            <person name="Rattei T."/>
            <person name="Subtil A."/>
            <person name="Horn M."/>
        </authorList>
    </citation>
    <scope>NUCLEOTIDE SEQUENCE [LARGE SCALE GENOMIC DNA]</scope>
    <source>
        <strain evidence="4 5">OEW1</strain>
    </source>
</reference>
<protein>
    <recommendedName>
        <fullName evidence="6">Chaperone protein DnaK</fullName>
    </recommendedName>
</protein>
<dbReference type="PANTHER" id="PTHR42749:SF1">
    <property type="entry name" value="CELL SHAPE-DETERMINING PROTEIN MREB"/>
    <property type="match status" value="1"/>
</dbReference>
<gene>
    <name evidence="4" type="ORF">DB43_GD00130</name>
</gene>
<dbReference type="Pfam" id="PF00012">
    <property type="entry name" value="HSP70"/>
    <property type="match status" value="1"/>
</dbReference>
<dbReference type="CDD" id="cd10170">
    <property type="entry name" value="ASKHA_NBD_HSP70"/>
    <property type="match status" value="1"/>
</dbReference>
<dbReference type="PANTHER" id="PTHR42749">
    <property type="entry name" value="CELL SHAPE-DETERMINING PROTEIN MREB"/>
    <property type="match status" value="1"/>
</dbReference>
<keyword evidence="3" id="KW-0067">ATP-binding</keyword>
<dbReference type="InterPro" id="IPR013126">
    <property type="entry name" value="Hsp_70_fam"/>
</dbReference>
<dbReference type="EMBL" id="JSAM01000073">
    <property type="protein sequence ID" value="KIA77582.1"/>
    <property type="molecule type" value="Genomic_DNA"/>
</dbReference>
<evidence type="ECO:0000256" key="1">
    <source>
        <dbReference type="ARBA" id="ARBA00007381"/>
    </source>
</evidence>
<dbReference type="InterPro" id="IPR043129">
    <property type="entry name" value="ATPase_NBD"/>
</dbReference>
<dbReference type="PROSITE" id="PS00297">
    <property type="entry name" value="HSP70_1"/>
    <property type="match status" value="1"/>
</dbReference>
<dbReference type="AlphaFoldDB" id="A0A0C1E8S1"/>
<evidence type="ECO:0000313" key="5">
    <source>
        <dbReference type="Proteomes" id="UP000031307"/>
    </source>
</evidence>
<evidence type="ECO:0000256" key="2">
    <source>
        <dbReference type="ARBA" id="ARBA00022741"/>
    </source>
</evidence>
<dbReference type="GO" id="GO:0005524">
    <property type="term" value="F:ATP binding"/>
    <property type="evidence" value="ECO:0007669"/>
    <property type="project" value="UniProtKB-KW"/>
</dbReference>
<dbReference type="Proteomes" id="UP000031307">
    <property type="component" value="Unassembled WGS sequence"/>
</dbReference>
<evidence type="ECO:0000256" key="3">
    <source>
        <dbReference type="ARBA" id="ARBA00022840"/>
    </source>
</evidence>
<dbReference type="Gene3D" id="3.30.420.40">
    <property type="match status" value="2"/>
</dbReference>
<comment type="similarity">
    <text evidence="1">Belongs to the heat shock protein 70 family.</text>
</comment>
<proteinExistence type="inferred from homology"/>
<comment type="caution">
    <text evidence="4">The sequence shown here is derived from an EMBL/GenBank/DDBJ whole genome shotgun (WGS) entry which is preliminary data.</text>
</comment>
<name>A0A0C1E8S1_9BACT</name>
<evidence type="ECO:0000313" key="4">
    <source>
        <dbReference type="EMBL" id="KIA77582.1"/>
    </source>
</evidence>
<dbReference type="GO" id="GO:0140662">
    <property type="term" value="F:ATP-dependent protein folding chaperone"/>
    <property type="evidence" value="ECO:0007669"/>
    <property type="project" value="InterPro"/>
</dbReference>
<dbReference type="SUPFAM" id="SSF53067">
    <property type="entry name" value="Actin-like ATPase domain"/>
    <property type="match status" value="2"/>
</dbReference>
<accession>A0A0C1E8S1</accession>
<dbReference type="PRINTS" id="PR00301">
    <property type="entry name" value="HEATSHOCK70"/>
</dbReference>
<organism evidence="4 5">
    <name type="scientific">Parachlamydia acanthamoebae</name>
    <dbReference type="NCBI Taxonomy" id="83552"/>
    <lineage>
        <taxon>Bacteria</taxon>
        <taxon>Pseudomonadati</taxon>
        <taxon>Chlamydiota</taxon>
        <taxon>Chlamydiia</taxon>
        <taxon>Parachlamydiales</taxon>
        <taxon>Parachlamydiaceae</taxon>
        <taxon>Parachlamydia</taxon>
    </lineage>
</organism>
<evidence type="ECO:0008006" key="6">
    <source>
        <dbReference type="Google" id="ProtNLM"/>
    </source>
</evidence>
<sequence length="614" mass="68241">MIREIKMSENKQWIIGIDLGTTNCTLAFAEFDPSLPPTSQPLIHQFSIPQLAAAGEEQELPSLPSFLYFPLQEELKAKSAALSWDAEREFCVGTFGRDRGGELPDRLISSAKSWLCHSGVDRRSAILPPHADESPKMSPLEVTAHLLRHLKEAWDTKMPEAPFVEQKILVTVPASFDPSARELVQEAARLANYPETILLEEPQAAFYAWMHQHHDIWRNNLLQVGDSILVVDIGGGTTDFSLISILDEAGNLTLKRQAVGSHLLLGGDNLDLSLAYLAQNKLEEQGHHLDERQLQALTQTCRHAKELLMSENPPKHVDVTVMGRGSKLIGGSLKTKITLAEAKAILVDGFYPLIAPEDRSPTEKRLGLQQIGLPYAQDPRITSQLAKFLSMTGEGDRGSMEEFVLPSKILFNGGTMKAQAFQDRFVELLNNWATTLNKAPIQVLPNPDLDFAVSRGAVYYGLARQGKGIRIKSGTSRSYYIGVEDAVPAIPGMPTPLKAICVVPFGMEEGSEKELPDQEFSLVVGEPTTFRFFSHATQKFADGTDPEIGTIIKQWKQELTELPPIETFIEKMEGDGKTLRVKLKSRVTELGTLELWCVSSTNQHWKLEFDLRQK</sequence>
<dbReference type="PROSITE" id="PS00329">
    <property type="entry name" value="HSP70_2"/>
    <property type="match status" value="1"/>
</dbReference>
<dbReference type="InterPro" id="IPR018181">
    <property type="entry name" value="Heat_shock_70_CS"/>
</dbReference>
<dbReference type="PATRIC" id="fig|83552.4.peg.1221"/>